<sequence length="106" mass="11406">MLTFCLWSHNIVGCGPMKSMADGSLKGIGLGSVAEWNLKKFREVLVSDSAYIGANAKFQGCLGPTNPSRDSFRRVCRVLSTRDGQEGSVLTTQIQAPAQKSGCPNR</sequence>
<name>A0AA35UMX7_METCP</name>
<protein>
    <submittedName>
        <fullName evidence="1">Uncharacterized protein</fullName>
    </submittedName>
</protein>
<gene>
    <name evidence="1" type="ORF">MCNOR_0024</name>
</gene>
<dbReference type="AlphaFoldDB" id="A0AA35UMX7"/>
<dbReference type="EMBL" id="OX458332">
    <property type="protein sequence ID" value="CAI8717296.1"/>
    <property type="molecule type" value="Genomic_DNA"/>
</dbReference>
<proteinExistence type="predicted"/>
<accession>A0AA35UMX7</accession>
<evidence type="ECO:0000313" key="1">
    <source>
        <dbReference type="EMBL" id="CAI8717296.1"/>
    </source>
</evidence>
<organism evidence="1 2">
    <name type="scientific">Methylococcus capsulatus</name>
    <dbReference type="NCBI Taxonomy" id="414"/>
    <lineage>
        <taxon>Bacteria</taxon>
        <taxon>Pseudomonadati</taxon>
        <taxon>Pseudomonadota</taxon>
        <taxon>Gammaproteobacteria</taxon>
        <taxon>Methylococcales</taxon>
        <taxon>Methylococcaceae</taxon>
        <taxon>Methylococcus</taxon>
    </lineage>
</organism>
<reference evidence="1" key="1">
    <citation type="submission" date="2023-03" db="EMBL/GenBank/DDBJ databases">
        <authorList>
            <person name="Pearce D."/>
        </authorList>
    </citation>
    <scope>NUCLEOTIDE SEQUENCE</scope>
    <source>
        <strain evidence="1">Mc</strain>
    </source>
</reference>
<evidence type="ECO:0000313" key="2">
    <source>
        <dbReference type="Proteomes" id="UP001158598"/>
    </source>
</evidence>
<dbReference type="Proteomes" id="UP001158598">
    <property type="component" value="Chromosome"/>
</dbReference>